<comment type="caution">
    <text evidence="1">The sequence shown here is derived from an EMBL/GenBank/DDBJ whole genome shotgun (WGS) entry which is preliminary data.</text>
</comment>
<reference evidence="1" key="1">
    <citation type="submission" date="2023-02" db="EMBL/GenBank/DDBJ databases">
        <title>Genome of toxic invasive species Heracleum sosnowskyi carries increased number of genes despite the absence of recent whole-genome duplications.</title>
        <authorList>
            <person name="Schelkunov M."/>
            <person name="Shtratnikova V."/>
            <person name="Makarenko M."/>
            <person name="Klepikova A."/>
            <person name="Omelchenko D."/>
            <person name="Novikova G."/>
            <person name="Obukhova E."/>
            <person name="Bogdanov V."/>
            <person name="Penin A."/>
            <person name="Logacheva M."/>
        </authorList>
    </citation>
    <scope>NUCLEOTIDE SEQUENCE</scope>
    <source>
        <strain evidence="1">Hsosn_3</strain>
        <tissue evidence="1">Leaf</tissue>
    </source>
</reference>
<dbReference type="EMBL" id="JAUIZM010000003">
    <property type="protein sequence ID" value="KAK1395421.1"/>
    <property type="molecule type" value="Genomic_DNA"/>
</dbReference>
<organism evidence="1 2">
    <name type="scientific">Heracleum sosnowskyi</name>
    <dbReference type="NCBI Taxonomy" id="360622"/>
    <lineage>
        <taxon>Eukaryota</taxon>
        <taxon>Viridiplantae</taxon>
        <taxon>Streptophyta</taxon>
        <taxon>Embryophyta</taxon>
        <taxon>Tracheophyta</taxon>
        <taxon>Spermatophyta</taxon>
        <taxon>Magnoliopsida</taxon>
        <taxon>eudicotyledons</taxon>
        <taxon>Gunneridae</taxon>
        <taxon>Pentapetalae</taxon>
        <taxon>asterids</taxon>
        <taxon>campanulids</taxon>
        <taxon>Apiales</taxon>
        <taxon>Apiaceae</taxon>
        <taxon>Apioideae</taxon>
        <taxon>apioid superclade</taxon>
        <taxon>Tordylieae</taxon>
        <taxon>Tordyliinae</taxon>
        <taxon>Heracleum</taxon>
    </lineage>
</organism>
<dbReference type="AlphaFoldDB" id="A0AAD8J160"/>
<name>A0AAD8J160_9APIA</name>
<sequence length="356" mass="40124">MKRNFLARTSDLDHLHNLIAGSTKKQKTENATRECTIYIGDENDRELPFGSLYAVRANIRGISEAEEDEQVCAHVVGIMICIVPEWKQPLLDLIKDRGFHVDIVPPRPTCLDLRNLSMYDYPSCLTIFGFCLLLLFKNCNQANYNSYANARLSALRAVNGAPPDVMITNPFSLKKAQAVRAILGAIHALKKLVIELIINRIHGTETCRPIFPYLATILEYNEMSAFRLSYETLVITESPILKDSRVSGEVSNLFEAVGLINKSKHPKYFRYLAPKEQVSKIDRARFPTLAAVAQKIKAELMGDESVLQIVSTKGVRDDLVADLFKIHKRAMGTHTPPILRRILDRMFASPVPVVRF</sequence>
<keyword evidence="2" id="KW-1185">Reference proteome</keyword>
<accession>A0AAD8J160</accession>
<evidence type="ECO:0000313" key="2">
    <source>
        <dbReference type="Proteomes" id="UP001237642"/>
    </source>
</evidence>
<proteinExistence type="predicted"/>
<gene>
    <name evidence="1" type="ORF">POM88_014477</name>
</gene>
<protein>
    <submittedName>
        <fullName evidence="1">Uncharacterized protein</fullName>
    </submittedName>
</protein>
<reference evidence="1" key="2">
    <citation type="submission" date="2023-05" db="EMBL/GenBank/DDBJ databases">
        <authorList>
            <person name="Schelkunov M.I."/>
        </authorList>
    </citation>
    <scope>NUCLEOTIDE SEQUENCE</scope>
    <source>
        <strain evidence="1">Hsosn_3</strain>
        <tissue evidence="1">Leaf</tissue>
    </source>
</reference>
<dbReference type="Proteomes" id="UP001237642">
    <property type="component" value="Unassembled WGS sequence"/>
</dbReference>
<evidence type="ECO:0000313" key="1">
    <source>
        <dbReference type="EMBL" id="KAK1395421.1"/>
    </source>
</evidence>